<protein>
    <submittedName>
        <fullName evidence="2">Uncharacterized protein</fullName>
    </submittedName>
</protein>
<sequence>MSRLSIESFDGDVEDGFSDIGNKPLPLPMNKGLISSDSDKDASPAGCYSLPATPPRRRTRGPTTPIPAVVLGYKDVFWEMKDYLVDSHSRMMSSDDHQPIEEPQEPLPVLITRPKGGQRSLRMDLDEVKACKELGFELELDTVVPSNIIIPSTFDTASSTSGGNSPSWRISSPGDDPRDVKARLKVWAQAVALASTSRHATS</sequence>
<reference evidence="2" key="2">
    <citation type="submission" date="2021-03" db="UniProtKB">
        <authorList>
            <consortium name="EnsemblPlants"/>
        </authorList>
    </citation>
    <scope>IDENTIFICATION</scope>
</reference>
<feature type="region of interest" description="Disordered" evidence="1">
    <location>
        <begin position="154"/>
        <end position="176"/>
    </location>
</feature>
<name>A0A803NQ37_CANSA</name>
<organism evidence="2 3">
    <name type="scientific">Cannabis sativa</name>
    <name type="common">Hemp</name>
    <name type="synonym">Marijuana</name>
    <dbReference type="NCBI Taxonomy" id="3483"/>
    <lineage>
        <taxon>Eukaryota</taxon>
        <taxon>Viridiplantae</taxon>
        <taxon>Streptophyta</taxon>
        <taxon>Embryophyta</taxon>
        <taxon>Tracheophyta</taxon>
        <taxon>Spermatophyta</taxon>
        <taxon>Magnoliopsida</taxon>
        <taxon>eudicotyledons</taxon>
        <taxon>Gunneridae</taxon>
        <taxon>Pentapetalae</taxon>
        <taxon>rosids</taxon>
        <taxon>fabids</taxon>
        <taxon>Rosales</taxon>
        <taxon>Cannabaceae</taxon>
        <taxon>Cannabis</taxon>
    </lineage>
</organism>
<dbReference type="PANTHER" id="PTHR31865:SF2">
    <property type="entry name" value="OSJNBA0004B13.24 PROTEIN"/>
    <property type="match status" value="1"/>
</dbReference>
<accession>A0A803NQ37</accession>
<keyword evidence="3" id="KW-1185">Reference proteome</keyword>
<dbReference type="Proteomes" id="UP000596661">
    <property type="component" value="Chromosome 1"/>
</dbReference>
<evidence type="ECO:0000256" key="1">
    <source>
        <dbReference type="SAM" id="MobiDB-lite"/>
    </source>
</evidence>
<evidence type="ECO:0000313" key="2">
    <source>
        <dbReference type="EnsemblPlants" id="cds.evm.model.01.649"/>
    </source>
</evidence>
<dbReference type="EMBL" id="UZAU01000018">
    <property type="status" value="NOT_ANNOTATED_CDS"/>
    <property type="molecule type" value="Genomic_DNA"/>
</dbReference>
<dbReference type="Gramene" id="evm.model.01.649">
    <property type="protein sequence ID" value="cds.evm.model.01.649"/>
    <property type="gene ID" value="evm.TU.01.649"/>
</dbReference>
<feature type="region of interest" description="Disordered" evidence="1">
    <location>
        <begin position="1"/>
        <end position="63"/>
    </location>
</feature>
<reference evidence="2" key="1">
    <citation type="submission" date="2018-11" db="EMBL/GenBank/DDBJ databases">
        <authorList>
            <person name="Grassa J C."/>
        </authorList>
    </citation>
    <scope>NUCLEOTIDE SEQUENCE [LARGE SCALE GENOMIC DNA]</scope>
</reference>
<dbReference type="AlphaFoldDB" id="A0A803NQ37"/>
<feature type="compositionally biased region" description="Polar residues" evidence="1">
    <location>
        <begin position="154"/>
        <end position="170"/>
    </location>
</feature>
<proteinExistence type="predicted"/>
<evidence type="ECO:0000313" key="3">
    <source>
        <dbReference type="Proteomes" id="UP000596661"/>
    </source>
</evidence>
<dbReference type="PANTHER" id="PTHR31865">
    <property type="entry name" value="OSJNBA0071G03.3 PROTEIN"/>
    <property type="match status" value="1"/>
</dbReference>
<dbReference type="EnsemblPlants" id="evm.model.01.649">
    <property type="protein sequence ID" value="cds.evm.model.01.649"/>
    <property type="gene ID" value="evm.TU.01.649"/>
</dbReference>